<protein>
    <submittedName>
        <fullName evidence="1">Uncharacterized protein</fullName>
    </submittedName>
</protein>
<evidence type="ECO:0000313" key="1">
    <source>
        <dbReference type="EMBL" id="UPK94960.1"/>
    </source>
</evidence>
<dbReference type="Proteomes" id="UP000830768">
    <property type="component" value="Chromosome 4"/>
</dbReference>
<accession>A0ACD3Z1G9</accession>
<keyword evidence="2" id="KW-1185">Reference proteome</keyword>
<sequence length="1580" mass="180301">MASTYEVGTRAWQPDAAEGWVASELINKTIDGNKAKLTFQFENGETKDIEVTVEALQSGNHPSLPPLMNPTVLEASDDLTNLSHLNEPAVLQAIRLRYLQKEIYTYSGIVLIATNPFARVDSLYVPGMVQVYAGRQRATQAPHLFAIAEEAFIDMIRDKKNQTIVVSGESGAGKTVSAKYIMRYFATRESPDNPGARSKRGETMSETEEQILATNPIMEAFGNAKTTRNDNSSRFGKYIEIMFDDKTNIIGAKIRTYLLERSRLVFQPLKERNYHIFYQLVAGASDKEREELNLLPIEQFEYLNQGNCPTIDGVDDKAEFEATKKSLTTIGVSDAQQADIFKLLAGLLHLGNVKITASRNDSVLAPTEPSLERACDILGVKAEEFARWIVKKQLVTRGEKITSNLSQAQAIVVRDSVAKFIYSSLFDWLVEIINYSLAAEEVLNRVTSFIGVLDIYGFEHFAKNSFEQFCINYANEKLQQEFNQHVFKLEQEEYLREQIDWTFIDFSDNQPCIDLIEGRMGILSLLDEESRLPMGSDEQFVTKLHHNFSTAKHKFYKKPRFGKSAFTVCHYAIDVTYESEGFIEKNRDTVPDEHMAVLRASSNDFLKKVLEAASAVREKDVASSSSNAVKPAGGRKIGVAVNRKPTLGGIFRSSLIELMGTINNTDVHYIRCIKPNEAKEAWKFEGPMVLSQLRACGVLETVRISCAGYPTRWTYEEFALRYYMLVRSDQWTSEIREMADAILKKALGTSTSKGLDKYQLGLTKIFFRAGMLAFLENLRTNRLNDCAIMIQKNLRAKYYRRRYLEAREAVIRTQSAIRAWKARKQAMELRTIKAAITIQRVWRGQKQRRTFLRIRKDMVLFESAAKGYLRRKNIMETRLGNAALVIQRSWRSRRQLRAWRQYRKKVVLIQSLWRGRKARKDYKKIREEARDLKQISYKLENKVVELTQSLGSMKEKNKSLASQVENYEGQIKSWKNRHNALEARTKELQTEANQAGIAVARLQAMEDEMKKLQVAFDESTANIKRMQEEERELRESLRTTNSELETARRTSTQHEKDNMSLRQELEALRDALEMARRNAPINGELANGTVPALPAASGLINLVSSKKPKRRSAGAEPRELDRFSGTYNPRPVSMAVTSTAHRQNLSGSTFLPGVDNIEMELEGLLADEDGLNEEVTMGLIKNLKIPSPNTTPPPSDKEVLFPSYLINLVTSEMWNNGFVKESERFLANVMQSIQQEVMQHDGDEAINPGSFWLSNVHEMLSFVFLAEDWYEAQKSDNYEYDRLLEIVKHDLESLEFNIYHTWMKVLKKKLHKMIIPAIIESQSLPGFVTNESSRFLGKLLQSNSTPAYSMDNLLSLLNSVFRAMKAYYLEDSIITQTITELLRLVGVTAFNDLLMRRNFLSWKRGLQINYNITRIEEWCKSHDMPEGTLQLEHLMQATKLLQLKKATLNDIEIIQDICWMLSPNQIQKLLNQYLVADYEQPINGEIMKAVASRVTEKSDVLLLQAVDMDDSGPYEIAEPRVITALETYTPSWLQTPRLKRLAEIVSAQAIAQQEKFDYVEGDEYDAPDELAGVDEVEVEQ</sequence>
<reference evidence="1" key="1">
    <citation type="submission" date="2021-11" db="EMBL/GenBank/DDBJ databases">
        <title>Fusarium solani-melongenae Genome sequencing and assembly.</title>
        <authorList>
            <person name="Xie S."/>
            <person name="Huang L."/>
            <person name="Zhang X."/>
        </authorList>
    </citation>
    <scope>NUCLEOTIDE SEQUENCE</scope>
    <source>
        <strain evidence="1">CRI 24-3</strain>
    </source>
</reference>
<proteinExistence type="predicted"/>
<dbReference type="EMBL" id="CP090033">
    <property type="protein sequence ID" value="UPK94960.1"/>
    <property type="molecule type" value="Genomic_DNA"/>
</dbReference>
<gene>
    <name evidence="1" type="ORF">LCI18_005895</name>
</gene>
<organism evidence="1 2">
    <name type="scientific">Fusarium solani subsp. cucurbitae</name>
    <name type="common">Neocosmosporum cucurbitae</name>
    <dbReference type="NCBI Taxonomy" id="2747967"/>
    <lineage>
        <taxon>Eukaryota</taxon>
        <taxon>Fungi</taxon>
        <taxon>Dikarya</taxon>
        <taxon>Ascomycota</taxon>
        <taxon>Pezizomycotina</taxon>
        <taxon>Sordariomycetes</taxon>
        <taxon>Hypocreomycetidae</taxon>
        <taxon>Hypocreales</taxon>
        <taxon>Nectriaceae</taxon>
        <taxon>Fusarium</taxon>
        <taxon>Fusarium solani species complex</taxon>
    </lineage>
</organism>
<evidence type="ECO:0000313" key="2">
    <source>
        <dbReference type="Proteomes" id="UP000830768"/>
    </source>
</evidence>
<name>A0ACD3Z1G9_FUSSC</name>